<evidence type="ECO:0000256" key="4">
    <source>
        <dbReference type="SAM" id="SignalP"/>
    </source>
</evidence>
<dbReference type="Proteomes" id="UP000819052">
    <property type="component" value="Unassembled WGS sequence"/>
</dbReference>
<dbReference type="PRINTS" id="PR01337">
    <property type="entry name" value="TYPE3OMGPROT"/>
</dbReference>
<evidence type="ECO:0000256" key="2">
    <source>
        <dbReference type="ARBA" id="ARBA00022729"/>
    </source>
</evidence>
<sequence length="556" mass="57628">MRAGLTPALLMLCCLAACSDIARRSSQDFGDPGGKIAELSRQVGTAKPAAGPAAVHADGIWLGHKVVKLASEPVLPPVFREQANFDRTVSSLSELAERITMRSGIPTKVTPGALAVAGGTQAPSSAPAASAPAVAGVPPLVAPMVPPLGAPPSKNGASRAEPVRISYRNGTFQNFLDTVAARYGVYWKYANGTILFFHTDVRSFQIHALPGDASFSANVSSGASSSGGVSSGSGGGSAGSNGGVSTINNQNTAVSSQLSVYSNLQKSIGAMLSAYGQVVASPATGSITVVDTPDAMERIAAFIDSENQAMARQVAINVTVLSVTLSDADEYGINWNLVYNNLLHNYGIRNTLAGTPGSDPVAFSAGVLASSKSKFAGSTLMIQALSQQGKVRRQTSATVVTLNNQPVPVQVAKQTSYLKSSETTTSPLAGSTTTLTPGMVTSGFNMSILPHLLEDGTVMLQFSTDISALRQIRRVNSGGADSTSIESPELDTRNFLQRVAMKSNETLIISGFEQTDDDLDRQGVGHPANILFGGLARKSNKEVIVILVTPTAMAGS</sequence>
<proteinExistence type="predicted"/>
<evidence type="ECO:0000313" key="7">
    <source>
        <dbReference type="EMBL" id="NHZ41570.1"/>
    </source>
</evidence>
<dbReference type="InterPro" id="IPR003522">
    <property type="entry name" value="T3SS_OM_pore_YscC"/>
</dbReference>
<dbReference type="EMBL" id="VVIW01000008">
    <property type="protein sequence ID" value="NHZ41570.1"/>
    <property type="molecule type" value="Genomic_DNA"/>
</dbReference>
<dbReference type="RefSeq" id="WP_167077333.1">
    <property type="nucleotide sequence ID" value="NZ_VVIW01000008.1"/>
</dbReference>
<comment type="caution">
    <text evidence="7">The sequence shown here is derived from an EMBL/GenBank/DDBJ whole genome shotgun (WGS) entry which is preliminary data.</text>
</comment>
<accession>A0ABX0M310</accession>
<keyword evidence="2 4" id="KW-0732">Signal</keyword>
<dbReference type="PANTHER" id="PTHR30332">
    <property type="entry name" value="PROBABLE GENERAL SECRETION PATHWAY PROTEIN D"/>
    <property type="match status" value="1"/>
</dbReference>
<feature type="chain" id="PRO_5045421356" evidence="4">
    <location>
        <begin position="20"/>
        <end position="556"/>
    </location>
</feature>
<feature type="domain" description="Type II/III secretion system secretin-like" evidence="5">
    <location>
        <begin position="384"/>
        <end position="551"/>
    </location>
</feature>
<dbReference type="InterPro" id="IPR004846">
    <property type="entry name" value="T2SS/T3SS_dom"/>
</dbReference>
<evidence type="ECO:0000313" key="8">
    <source>
        <dbReference type="Proteomes" id="UP000819052"/>
    </source>
</evidence>
<dbReference type="InterPro" id="IPR050810">
    <property type="entry name" value="Bact_Secretion_Sys_Channel"/>
</dbReference>
<evidence type="ECO:0000256" key="3">
    <source>
        <dbReference type="ARBA" id="ARBA00023136"/>
    </source>
</evidence>
<reference evidence="7 8" key="1">
    <citation type="submission" date="2019-09" db="EMBL/GenBank/DDBJ databases">
        <title>Taxonomy of Antarctic Massilia spp.: description of Massilia rubra sp. nov., Massilia aquatica sp. nov., Massilia mucilaginosa sp. nov., Massilia frigida sp. nov. isolated from streams, lakes and regoliths.</title>
        <authorList>
            <person name="Holochova P."/>
            <person name="Sedlacek I."/>
            <person name="Kralova S."/>
            <person name="Maslanova I."/>
            <person name="Busse H.-J."/>
            <person name="Stankova E."/>
            <person name="Vrbovska V."/>
            <person name="Kovarovic V."/>
            <person name="Bartak M."/>
            <person name="Svec P."/>
            <person name="Pantucek R."/>
        </authorList>
    </citation>
    <scope>NUCLEOTIDE SEQUENCE [LARGE SCALE GENOMIC DNA]</scope>
    <source>
        <strain evidence="7 8">CCM 8693</strain>
    </source>
</reference>
<feature type="signal peptide" evidence="4">
    <location>
        <begin position="1"/>
        <end position="19"/>
    </location>
</feature>
<organism evidence="7 8">
    <name type="scientific">Massilia aquatica</name>
    <dbReference type="NCBI Taxonomy" id="2609000"/>
    <lineage>
        <taxon>Bacteria</taxon>
        <taxon>Pseudomonadati</taxon>
        <taxon>Pseudomonadota</taxon>
        <taxon>Betaproteobacteria</taxon>
        <taxon>Burkholderiales</taxon>
        <taxon>Oxalobacteraceae</taxon>
        <taxon>Telluria group</taxon>
        <taxon>Massilia</taxon>
    </lineage>
</organism>
<dbReference type="NCBIfam" id="TIGR02520">
    <property type="entry name" value="pilus_B_mal_scr"/>
    <property type="match status" value="1"/>
</dbReference>
<dbReference type="InterPro" id="IPR013359">
    <property type="entry name" value="Pilus_4B_PilN"/>
</dbReference>
<evidence type="ECO:0000259" key="5">
    <source>
        <dbReference type="Pfam" id="PF00263"/>
    </source>
</evidence>
<comment type="subcellular location">
    <subcellularLocation>
        <location evidence="1">Cell outer membrane</location>
    </subcellularLocation>
</comment>
<gene>
    <name evidence="7" type="ORF">F1609_15585</name>
</gene>
<feature type="domain" description="Secretin N-terminal" evidence="6">
    <location>
        <begin position="202"/>
        <end position="284"/>
    </location>
</feature>
<evidence type="ECO:0000259" key="6">
    <source>
        <dbReference type="Pfam" id="PF07655"/>
    </source>
</evidence>
<evidence type="ECO:0000256" key="1">
    <source>
        <dbReference type="ARBA" id="ARBA00004442"/>
    </source>
</evidence>
<dbReference type="PANTHER" id="PTHR30332:SF24">
    <property type="entry name" value="SECRETIN GSPD-RELATED"/>
    <property type="match status" value="1"/>
</dbReference>
<dbReference type="Pfam" id="PF00263">
    <property type="entry name" value="Secretin"/>
    <property type="match status" value="1"/>
</dbReference>
<keyword evidence="3" id="KW-0472">Membrane</keyword>
<name>A0ABX0M310_9BURK</name>
<keyword evidence="8" id="KW-1185">Reference proteome</keyword>
<dbReference type="InterPro" id="IPR011514">
    <property type="entry name" value="Secretin_N_2"/>
</dbReference>
<protein>
    <submittedName>
        <fullName evidence="7">PilN family type IVB pilus formation outer membrane protein</fullName>
    </submittedName>
</protein>
<dbReference type="Pfam" id="PF07655">
    <property type="entry name" value="Secretin_N_2"/>
    <property type="match status" value="1"/>
</dbReference>